<dbReference type="EMBL" id="MN740758">
    <property type="protein sequence ID" value="QHS81604.1"/>
    <property type="molecule type" value="Genomic_DNA"/>
</dbReference>
<accession>A0A6C0AP81</accession>
<feature type="compositionally biased region" description="Basic residues" evidence="1">
    <location>
        <begin position="152"/>
        <end position="165"/>
    </location>
</feature>
<feature type="compositionally biased region" description="Basic residues" evidence="1">
    <location>
        <begin position="173"/>
        <end position="183"/>
    </location>
</feature>
<organism evidence="2">
    <name type="scientific">viral metagenome</name>
    <dbReference type="NCBI Taxonomy" id="1070528"/>
    <lineage>
        <taxon>unclassified sequences</taxon>
        <taxon>metagenomes</taxon>
        <taxon>organismal metagenomes</taxon>
    </lineage>
</organism>
<feature type="region of interest" description="Disordered" evidence="1">
    <location>
        <begin position="148"/>
        <end position="183"/>
    </location>
</feature>
<evidence type="ECO:0000313" key="2">
    <source>
        <dbReference type="EMBL" id="QHS81604.1"/>
    </source>
</evidence>
<protein>
    <submittedName>
        <fullName evidence="2">Uncharacterized protein</fullName>
    </submittedName>
</protein>
<evidence type="ECO:0000256" key="1">
    <source>
        <dbReference type="SAM" id="MobiDB-lite"/>
    </source>
</evidence>
<dbReference type="AlphaFoldDB" id="A0A6C0AP81"/>
<reference evidence="2" key="1">
    <citation type="journal article" date="2020" name="Nature">
        <title>Giant virus diversity and host interactions through global metagenomics.</title>
        <authorList>
            <person name="Schulz F."/>
            <person name="Roux S."/>
            <person name="Paez-Espino D."/>
            <person name="Jungbluth S."/>
            <person name="Walsh D.A."/>
            <person name="Denef V.J."/>
            <person name="McMahon K.D."/>
            <person name="Konstantinidis K.T."/>
            <person name="Eloe-Fadrosh E.A."/>
            <person name="Kyrpides N.C."/>
            <person name="Woyke T."/>
        </authorList>
    </citation>
    <scope>NUCLEOTIDE SEQUENCE</scope>
    <source>
        <strain evidence="2">GVMAG-S-1101164-72</strain>
    </source>
</reference>
<proteinExistence type="predicted"/>
<name>A0A6C0AP81_9ZZZZ</name>
<sequence length="183" mass="20757">MDEYDACDSEAMSVAFQNHLYGCFSIIEQHTENGSVLLDLSNTDLSKDLSQTDQQTDPWTTLGIEYGFLEDSRAIYTGSDRYRSVMTELLLTLWTDEQVEALELSVFEALKQRDAKYFVAALEDATEGLMEEMKAAFINPKLQEAVIDLPPKPKKNHSKTAHKKRDLLSKPLSKTRKNTRSSI</sequence>